<accession>A0A1Y0D5C0</accession>
<dbReference type="PANTHER" id="PTHR33162">
    <property type="entry name" value="SEC-INDEPENDENT PROTEIN TRANSLOCASE PROTEIN TATA, CHLOROPLASTIC"/>
    <property type="match status" value="1"/>
</dbReference>
<comment type="subcellular location">
    <subcellularLocation>
        <location evidence="9">Cell membrane</location>
        <topology evidence="9">Single-pass membrane protein</topology>
    </subcellularLocation>
    <subcellularLocation>
        <location evidence="1">Membrane</location>
        <topology evidence="1">Single-pass membrane protein</topology>
    </subcellularLocation>
</comment>
<dbReference type="RefSeq" id="WP_087036503.1">
    <property type="nucleotide sequence ID" value="NZ_CP021377.1"/>
</dbReference>
<evidence type="ECO:0000256" key="1">
    <source>
        <dbReference type="ARBA" id="ARBA00004167"/>
    </source>
</evidence>
<evidence type="ECO:0000256" key="10">
    <source>
        <dbReference type="SAM" id="MobiDB-lite"/>
    </source>
</evidence>
<evidence type="ECO:0000256" key="8">
    <source>
        <dbReference type="ARBA" id="ARBA00023136"/>
    </source>
</evidence>
<evidence type="ECO:0000256" key="7">
    <source>
        <dbReference type="ARBA" id="ARBA00023010"/>
    </source>
</evidence>
<comment type="subunit">
    <text evidence="9">The Tat system comprises two distinct complexes: a TatABC complex, containing multiple copies of TatA, TatB and TatC subunits, and a separate TatA complex, containing only TatA subunits. Substrates initially bind to the TatABC complex, which probably triggers association of the separate TatA complex to form the active translocon.</text>
</comment>
<dbReference type="InterPro" id="IPR018448">
    <property type="entry name" value="TatB"/>
</dbReference>
<evidence type="ECO:0000256" key="11">
    <source>
        <dbReference type="SAM" id="Phobius"/>
    </source>
</evidence>
<keyword evidence="6 9" id="KW-1133">Transmembrane helix</keyword>
<feature type="region of interest" description="Disordered" evidence="10">
    <location>
        <begin position="93"/>
        <end position="152"/>
    </location>
</feature>
<dbReference type="Proteomes" id="UP000243937">
    <property type="component" value="Chromosome"/>
</dbReference>
<keyword evidence="8 9" id="KW-0472">Membrane</keyword>
<keyword evidence="4 9" id="KW-0812">Transmembrane</keyword>
<dbReference type="HAMAP" id="MF_00237">
    <property type="entry name" value="TatB"/>
    <property type="match status" value="1"/>
</dbReference>
<evidence type="ECO:0000256" key="9">
    <source>
        <dbReference type="HAMAP-Rule" id="MF_00237"/>
    </source>
</evidence>
<evidence type="ECO:0000256" key="6">
    <source>
        <dbReference type="ARBA" id="ARBA00022989"/>
    </source>
</evidence>
<dbReference type="GO" id="GO:0033281">
    <property type="term" value="C:TAT protein transport complex"/>
    <property type="evidence" value="ECO:0007669"/>
    <property type="project" value="UniProtKB-UniRule"/>
</dbReference>
<organism evidence="12 13">
    <name type="scientific">Oceanisphaera profunda</name>
    <dbReference type="NCBI Taxonomy" id="1416627"/>
    <lineage>
        <taxon>Bacteria</taxon>
        <taxon>Pseudomonadati</taxon>
        <taxon>Pseudomonadota</taxon>
        <taxon>Gammaproteobacteria</taxon>
        <taxon>Aeromonadales</taxon>
        <taxon>Aeromonadaceae</taxon>
        <taxon>Oceanisphaera</taxon>
    </lineage>
</organism>
<sequence>MFDIGFWELVVIAVVGLLVLGPERLPVAIRTVSRLFKTVRDTANAVKTELSQELRMEELHRDLKKAEQLDIKHLSPELKESVDQLREAAASVTRPYEKKALPKADQPAASVVQEQKSEPELNQQEQIQKQVQEPQQVPDDSALSPPASQDKS</sequence>
<evidence type="ECO:0000256" key="2">
    <source>
        <dbReference type="ARBA" id="ARBA00022448"/>
    </source>
</evidence>
<dbReference type="KEGG" id="opf:CBP31_08995"/>
<dbReference type="GO" id="GO:0008320">
    <property type="term" value="F:protein transmembrane transporter activity"/>
    <property type="evidence" value="ECO:0007669"/>
    <property type="project" value="UniProtKB-UniRule"/>
</dbReference>
<evidence type="ECO:0000313" key="12">
    <source>
        <dbReference type="EMBL" id="ART82742.1"/>
    </source>
</evidence>
<dbReference type="GO" id="GO:0043953">
    <property type="term" value="P:protein transport by the Tat complex"/>
    <property type="evidence" value="ECO:0007669"/>
    <property type="project" value="UniProtKB-UniRule"/>
</dbReference>
<keyword evidence="13" id="KW-1185">Reference proteome</keyword>
<evidence type="ECO:0000313" key="13">
    <source>
        <dbReference type="Proteomes" id="UP000243937"/>
    </source>
</evidence>
<gene>
    <name evidence="9" type="primary">tatB</name>
    <name evidence="12" type="ORF">CBP31_08995</name>
</gene>
<dbReference type="Gene3D" id="1.20.5.3310">
    <property type="match status" value="1"/>
</dbReference>
<comment type="function">
    <text evidence="9">Part of the twin-arginine translocation (Tat) system that transports large folded proteins containing a characteristic twin-arginine motif in their signal peptide across membranes. Together with TatC, TatB is part of a receptor directly interacting with Tat signal peptides. TatB may form an oligomeric binding site that transiently accommodates folded Tat precursor proteins before their translocation.</text>
</comment>
<dbReference type="AlphaFoldDB" id="A0A1Y0D5C0"/>
<dbReference type="InterPro" id="IPR003369">
    <property type="entry name" value="TatA/B/E"/>
</dbReference>
<evidence type="ECO:0000256" key="3">
    <source>
        <dbReference type="ARBA" id="ARBA00022475"/>
    </source>
</evidence>
<dbReference type="PRINTS" id="PR01506">
    <property type="entry name" value="TATBPROTEIN"/>
</dbReference>
<keyword evidence="5 9" id="KW-0653">Protein transport</keyword>
<dbReference type="PANTHER" id="PTHR33162:SF1">
    <property type="entry name" value="SEC-INDEPENDENT PROTEIN TRANSLOCASE PROTEIN TATA, CHLOROPLASTIC"/>
    <property type="match status" value="1"/>
</dbReference>
<dbReference type="OrthoDB" id="9816005at2"/>
<feature type="compositionally biased region" description="Low complexity" evidence="10">
    <location>
        <begin position="123"/>
        <end position="138"/>
    </location>
</feature>
<dbReference type="Pfam" id="PF02416">
    <property type="entry name" value="TatA_B_E"/>
    <property type="match status" value="1"/>
</dbReference>
<keyword evidence="7 9" id="KW-0811">Translocation</keyword>
<feature type="transmembrane region" description="Helical" evidence="11">
    <location>
        <begin position="6"/>
        <end position="25"/>
    </location>
</feature>
<comment type="similarity">
    <text evidence="9">Belongs to the TatB family.</text>
</comment>
<reference evidence="12 13" key="1">
    <citation type="journal article" date="2014" name="Int. J. Syst. Evol. Microbiol.">
        <title>Oceanisphaera profunda sp. nov., a marine bacterium isolated from deep-sea sediment, and emended description of the genus Oceanisphaera.</title>
        <authorList>
            <person name="Xu Z."/>
            <person name="Zhang X.Y."/>
            <person name="Su H.N."/>
            <person name="Yu Z.C."/>
            <person name="Liu C."/>
            <person name="Li H."/>
            <person name="Chen X.L."/>
            <person name="Song X.Y."/>
            <person name="Xie B.B."/>
            <person name="Qin Q.L."/>
            <person name="Zhou B.C."/>
            <person name="Shi M."/>
            <person name="Huang Y."/>
            <person name="Zhang Y.Z."/>
        </authorList>
    </citation>
    <scope>NUCLEOTIDE SEQUENCE [LARGE SCALE GENOMIC DNA]</scope>
    <source>
        <strain evidence="12 13">SM1222</strain>
    </source>
</reference>
<proteinExistence type="inferred from homology"/>
<keyword evidence="2 9" id="KW-0813">Transport</keyword>
<keyword evidence="3 9" id="KW-1003">Cell membrane</keyword>
<evidence type="ECO:0000256" key="5">
    <source>
        <dbReference type="ARBA" id="ARBA00022927"/>
    </source>
</evidence>
<dbReference type="EMBL" id="CP021377">
    <property type="protein sequence ID" value="ART82742.1"/>
    <property type="molecule type" value="Genomic_DNA"/>
</dbReference>
<dbReference type="NCBIfam" id="TIGR01410">
    <property type="entry name" value="tatB"/>
    <property type="match status" value="1"/>
</dbReference>
<name>A0A1Y0D5C0_9GAMM</name>
<protein>
    <recommendedName>
        <fullName evidence="9">Sec-independent protein translocase protein TatB</fullName>
    </recommendedName>
</protein>
<evidence type="ECO:0000256" key="4">
    <source>
        <dbReference type="ARBA" id="ARBA00022692"/>
    </source>
</evidence>